<name>A0A9X6UC57_BACCE</name>
<comment type="caution">
    <text evidence="1">The sequence shown here is derived from an EMBL/GenBank/DDBJ whole genome shotgun (WGS) entry which is preliminary data.</text>
</comment>
<dbReference type="EMBL" id="NUAN01000071">
    <property type="protein sequence ID" value="PEN97869.1"/>
    <property type="molecule type" value="Genomic_DNA"/>
</dbReference>
<gene>
    <name evidence="1" type="ORF">CN553_12595</name>
</gene>
<dbReference type="AlphaFoldDB" id="A0A9X6UC57"/>
<dbReference type="Proteomes" id="UP000220691">
    <property type="component" value="Unassembled WGS sequence"/>
</dbReference>
<proteinExistence type="predicted"/>
<evidence type="ECO:0000313" key="1">
    <source>
        <dbReference type="EMBL" id="PEN97869.1"/>
    </source>
</evidence>
<organism evidence="1 2">
    <name type="scientific">Bacillus cereus</name>
    <dbReference type="NCBI Taxonomy" id="1396"/>
    <lineage>
        <taxon>Bacteria</taxon>
        <taxon>Bacillati</taxon>
        <taxon>Bacillota</taxon>
        <taxon>Bacilli</taxon>
        <taxon>Bacillales</taxon>
        <taxon>Bacillaceae</taxon>
        <taxon>Bacillus</taxon>
        <taxon>Bacillus cereus group</taxon>
    </lineage>
</organism>
<evidence type="ECO:0000313" key="2">
    <source>
        <dbReference type="Proteomes" id="UP000220691"/>
    </source>
</evidence>
<dbReference type="RefSeq" id="WP_098126445.1">
    <property type="nucleotide sequence ID" value="NZ_NUAN01000071.1"/>
</dbReference>
<sequence length="118" mass="13447">MTTKAELKREQILTRLRNRGEVGATNAELSHISLRYGAHLGTLYQLGYKIEKESLGEGLYRYILKEEPEEGFAKMPKALEALKQKLLNNGYPFLAKNIELMLDDVGIAVKYKPNTYNN</sequence>
<protein>
    <submittedName>
        <fullName evidence="1">Uncharacterized protein</fullName>
    </submittedName>
</protein>
<accession>A0A9X6UC57</accession>
<reference evidence="1 2" key="1">
    <citation type="submission" date="2017-09" db="EMBL/GenBank/DDBJ databases">
        <title>Large-scale bioinformatics analysis of Bacillus genomes uncovers conserved roles of natural products in bacterial physiology.</title>
        <authorList>
            <consortium name="Agbiome Team Llc"/>
            <person name="Bleich R.M."/>
            <person name="Kirk G.J."/>
            <person name="Santa Maria K.C."/>
            <person name="Allen S.E."/>
            <person name="Farag S."/>
            <person name="Shank E.A."/>
            <person name="Bowers A."/>
        </authorList>
    </citation>
    <scope>NUCLEOTIDE SEQUENCE [LARGE SCALE GENOMIC DNA]</scope>
    <source>
        <strain evidence="1 2">AFS027647</strain>
    </source>
</reference>